<dbReference type="Gene3D" id="3.40.50.1010">
    <property type="entry name" value="5'-nuclease"/>
    <property type="match status" value="1"/>
</dbReference>
<dbReference type="GO" id="GO:0004527">
    <property type="term" value="F:exonuclease activity"/>
    <property type="evidence" value="ECO:0007669"/>
    <property type="project" value="UniProtKB-KW"/>
</dbReference>
<proteinExistence type="predicted"/>
<name>A0A384UXW7_9CAUD</name>
<reference evidence="1 2" key="1">
    <citation type="journal article" date="2018" name="Sci. Rep.">
        <title>Genomic and ecological study of two distinctive freshwater bacteriophages infecting a Comamonadaceae bacterium.</title>
        <authorList>
            <person name="Moon K."/>
            <person name="Kang I."/>
            <person name="Kim S."/>
            <person name="Kim S.J."/>
            <person name="Cho J.C."/>
        </authorList>
    </citation>
    <scope>NUCLEOTIDE SEQUENCE [LARGE SCALE GENOMIC DNA]</scope>
</reference>
<organism evidence="1 2">
    <name type="scientific">Curvibacter phage P26059B</name>
    <dbReference type="NCBI Taxonomy" id="1983784"/>
    <lineage>
        <taxon>Viruses</taxon>
        <taxon>Duplodnaviria</taxon>
        <taxon>Heunggongvirae</taxon>
        <taxon>Uroviricota</taxon>
        <taxon>Caudoviricetes</taxon>
        <taxon>Autographivirales</taxon>
        <taxon>Autonotataviridae</taxon>
        <taxon>Kalppathivirus</taxon>
        <taxon>Kalppathivirus P26059B</taxon>
    </lineage>
</organism>
<evidence type="ECO:0000313" key="2">
    <source>
        <dbReference type="Proteomes" id="UP000261817"/>
    </source>
</evidence>
<dbReference type="SUPFAM" id="SSF47807">
    <property type="entry name" value="5' to 3' exonuclease, C-terminal subdomain"/>
    <property type="match status" value="1"/>
</dbReference>
<dbReference type="InterPro" id="IPR029060">
    <property type="entry name" value="PIN-like_dom_sf"/>
</dbReference>
<dbReference type="SUPFAM" id="SSF88723">
    <property type="entry name" value="PIN domain-like"/>
    <property type="match status" value="1"/>
</dbReference>
<dbReference type="EMBL" id="KY981272">
    <property type="protein sequence ID" value="ASJ79300.1"/>
    <property type="molecule type" value="Genomic_DNA"/>
</dbReference>
<sequence length="329" mass="37029">MKGLDLKALGAKAAAAQPMGYGSVPVVHQRTLLVDGDGLCYYCAGNDDTDIGTARRNLIDKVRRATELVGAGQIKILVTGAGSHKGHRYAIARAKPYQGQRAGSRRPKNWQGLRDLLDTGFPGVEIETTYTAEADDLFGFYAYNDPDNTVILTQDKDMRMLPGTHLDWVTNRVHVVEHGLATVRQEHIMYNRTVVDSVFNDKQYGPKWFWLQMLHGDTADNIPGLPKYVVDDKAKPVGEVTAAKFLANRGHLGELVYYFYASYYGKRALVEMLEQACLLWMRRDPNNWADCAEYGGPMYQFTDHEYWPAAYAEIEQRVRQADELNAIQT</sequence>
<keyword evidence="2" id="KW-1185">Reference proteome</keyword>
<keyword evidence="1" id="KW-0540">Nuclease</keyword>
<keyword evidence="1" id="KW-0378">Hydrolase</keyword>
<dbReference type="Proteomes" id="UP000261817">
    <property type="component" value="Segment"/>
</dbReference>
<dbReference type="InterPro" id="IPR036279">
    <property type="entry name" value="5-3_exonuclease_C_sf"/>
</dbReference>
<keyword evidence="1" id="KW-0269">Exonuclease</keyword>
<protein>
    <submittedName>
        <fullName evidence="1">DNA exonuclease</fullName>
    </submittedName>
</protein>
<accession>A0A384UXW7</accession>
<gene>
    <name evidence="1" type="ORF">P26059B_0024</name>
</gene>
<evidence type="ECO:0000313" key="1">
    <source>
        <dbReference type="EMBL" id="ASJ79300.1"/>
    </source>
</evidence>